<keyword evidence="3" id="KW-1185">Reference proteome</keyword>
<name>A0A1C6SQI9_9ACTN</name>
<proteinExistence type="predicted"/>
<feature type="compositionally biased region" description="Basic residues" evidence="1">
    <location>
        <begin position="442"/>
        <end position="452"/>
    </location>
</feature>
<sequence>MNLLRRRPTAEEITAAARAEDERRRLAVAFARDQAAADQAEQRRAEKRRRKAAAKARARRIARLRRWAEAARTVGPLLLVNTAAVGGQTAYAFTRTPESLPAPIRLTVALIYAATVESISLYVNWHAHDALMNGATGTAAEMRRRSYGIAAIVAAMNYSHFDGENWEPTPFAVGSGMASLLSPWLWGLHTRRQQHVQLLRKDLVDETGAVFDRKRRKAFPIRTWKAARWSIEHNERDPRRAWDGYHAEREARRAGSAPAGRLRAAWAALRGRTAEPAAAEPAPVEPAHREPEPLSLDDPEVLAAAKARLDARAARERITAGAARFRIAHTDPARLVDLEAGGLWDVVDATDEPAHVRRAVAAQQARPVTVTAVVPDPAPDAPAQPPASPEPTTVSRPAPRREPADDARIREAYERLTRDLGREPKGPELGAAAGVSKATANRWKKNRRTATQ</sequence>
<evidence type="ECO:0000313" key="2">
    <source>
        <dbReference type="EMBL" id="SCL31854.1"/>
    </source>
</evidence>
<dbReference type="Proteomes" id="UP000199699">
    <property type="component" value="Unassembled WGS sequence"/>
</dbReference>
<feature type="compositionally biased region" description="Basic and acidic residues" evidence="1">
    <location>
        <begin position="399"/>
        <end position="426"/>
    </location>
</feature>
<feature type="region of interest" description="Disordered" evidence="1">
    <location>
        <begin position="373"/>
        <end position="452"/>
    </location>
</feature>
<accession>A0A1C6SQI9</accession>
<dbReference type="OrthoDB" id="3543561at2"/>
<organism evidence="2 3">
    <name type="scientific">Micromonospora nigra</name>
    <dbReference type="NCBI Taxonomy" id="145857"/>
    <lineage>
        <taxon>Bacteria</taxon>
        <taxon>Bacillati</taxon>
        <taxon>Actinomycetota</taxon>
        <taxon>Actinomycetes</taxon>
        <taxon>Micromonosporales</taxon>
        <taxon>Micromonosporaceae</taxon>
        <taxon>Micromonospora</taxon>
    </lineage>
</organism>
<evidence type="ECO:0000313" key="3">
    <source>
        <dbReference type="Proteomes" id="UP000199699"/>
    </source>
</evidence>
<gene>
    <name evidence="2" type="ORF">GA0070616_4344</name>
</gene>
<evidence type="ECO:0008006" key="4">
    <source>
        <dbReference type="Google" id="ProtNLM"/>
    </source>
</evidence>
<reference evidence="2 3" key="1">
    <citation type="submission" date="2016-06" db="EMBL/GenBank/DDBJ databases">
        <authorList>
            <person name="Kjaerup R.B."/>
            <person name="Dalgaard T.S."/>
            <person name="Juul-Madsen H.R."/>
        </authorList>
    </citation>
    <scope>NUCLEOTIDE SEQUENCE [LARGE SCALE GENOMIC DNA]</scope>
    <source>
        <strain evidence="2 3">DSM 43818</strain>
    </source>
</reference>
<dbReference type="STRING" id="145857.GA0070616_4344"/>
<protein>
    <recommendedName>
        <fullName evidence="4">DUF2637 domain-containing protein</fullName>
    </recommendedName>
</protein>
<dbReference type="RefSeq" id="WP_091086051.1">
    <property type="nucleotide sequence ID" value="NZ_FMHT01000003.1"/>
</dbReference>
<evidence type="ECO:0000256" key="1">
    <source>
        <dbReference type="SAM" id="MobiDB-lite"/>
    </source>
</evidence>
<dbReference type="AlphaFoldDB" id="A0A1C6SQI9"/>
<feature type="compositionally biased region" description="Low complexity" evidence="1">
    <location>
        <begin position="272"/>
        <end position="282"/>
    </location>
</feature>
<feature type="region of interest" description="Disordered" evidence="1">
    <location>
        <begin position="272"/>
        <end position="295"/>
    </location>
</feature>
<feature type="compositionally biased region" description="Pro residues" evidence="1">
    <location>
        <begin position="376"/>
        <end position="389"/>
    </location>
</feature>
<dbReference type="EMBL" id="FMHT01000003">
    <property type="protein sequence ID" value="SCL31854.1"/>
    <property type="molecule type" value="Genomic_DNA"/>
</dbReference>